<proteinExistence type="predicted"/>
<feature type="region of interest" description="Disordered" evidence="1">
    <location>
        <begin position="27"/>
        <end position="114"/>
    </location>
</feature>
<protein>
    <submittedName>
        <fullName evidence="2">Uncharacterized protein</fullName>
    </submittedName>
</protein>
<name>A0A9P0LRM4_ACAOB</name>
<keyword evidence="3" id="KW-1185">Reference proteome</keyword>
<gene>
    <name evidence="2" type="ORF">ACAOBT_LOCUS24189</name>
</gene>
<evidence type="ECO:0000313" key="2">
    <source>
        <dbReference type="EMBL" id="CAH1998167.1"/>
    </source>
</evidence>
<dbReference type="AlphaFoldDB" id="A0A9P0LRM4"/>
<feature type="compositionally biased region" description="Polar residues" evidence="1">
    <location>
        <begin position="58"/>
        <end position="70"/>
    </location>
</feature>
<organism evidence="2 3">
    <name type="scientific">Acanthoscelides obtectus</name>
    <name type="common">Bean weevil</name>
    <name type="synonym">Bruchus obtectus</name>
    <dbReference type="NCBI Taxonomy" id="200917"/>
    <lineage>
        <taxon>Eukaryota</taxon>
        <taxon>Metazoa</taxon>
        <taxon>Ecdysozoa</taxon>
        <taxon>Arthropoda</taxon>
        <taxon>Hexapoda</taxon>
        <taxon>Insecta</taxon>
        <taxon>Pterygota</taxon>
        <taxon>Neoptera</taxon>
        <taxon>Endopterygota</taxon>
        <taxon>Coleoptera</taxon>
        <taxon>Polyphaga</taxon>
        <taxon>Cucujiformia</taxon>
        <taxon>Chrysomeloidea</taxon>
        <taxon>Chrysomelidae</taxon>
        <taxon>Bruchinae</taxon>
        <taxon>Bruchini</taxon>
        <taxon>Acanthoscelides</taxon>
    </lineage>
</organism>
<feature type="compositionally biased region" description="Polar residues" evidence="1">
    <location>
        <begin position="27"/>
        <end position="37"/>
    </location>
</feature>
<dbReference type="OrthoDB" id="10037267at2759"/>
<reference evidence="2" key="1">
    <citation type="submission" date="2022-03" db="EMBL/GenBank/DDBJ databases">
        <authorList>
            <person name="Sayadi A."/>
        </authorList>
    </citation>
    <scope>NUCLEOTIDE SEQUENCE</scope>
</reference>
<accession>A0A9P0LRM4</accession>
<evidence type="ECO:0000256" key="1">
    <source>
        <dbReference type="SAM" id="MobiDB-lite"/>
    </source>
</evidence>
<sequence>MLNVLTPPDVLPASKFLRKGVIVSMSTGPTLSTSTSIPQLPAQQQPPQPKQQPPIQQVYHSDNPATMQRQVEQEQHTAHHQLQQSNTNTLSDQPNATLANIKEKTPISLVNELG</sequence>
<comment type="caution">
    <text evidence="2">The sequence shown here is derived from an EMBL/GenBank/DDBJ whole genome shotgun (WGS) entry which is preliminary data.</text>
</comment>
<feature type="compositionally biased region" description="Polar residues" evidence="1">
    <location>
        <begin position="80"/>
        <end position="98"/>
    </location>
</feature>
<evidence type="ECO:0000313" key="3">
    <source>
        <dbReference type="Proteomes" id="UP001152888"/>
    </source>
</evidence>
<dbReference type="EMBL" id="CAKOFQ010007316">
    <property type="protein sequence ID" value="CAH1998167.1"/>
    <property type="molecule type" value="Genomic_DNA"/>
</dbReference>
<dbReference type="Proteomes" id="UP001152888">
    <property type="component" value="Unassembled WGS sequence"/>
</dbReference>